<protein>
    <submittedName>
        <fullName evidence="1">Uncharacterized protein</fullName>
    </submittedName>
</protein>
<dbReference type="AlphaFoldDB" id="A0A380QRN3"/>
<dbReference type="Proteomes" id="UP000255169">
    <property type="component" value="Unassembled WGS sequence"/>
</dbReference>
<accession>A0A380QRN3</accession>
<reference evidence="1 2" key="1">
    <citation type="submission" date="2018-06" db="EMBL/GenBank/DDBJ databases">
        <authorList>
            <consortium name="Pathogen Informatics"/>
            <person name="Doyle S."/>
        </authorList>
    </citation>
    <scope>NUCLEOTIDE SEQUENCE [LARGE SCALE GENOMIC DNA]</scope>
    <source>
        <strain evidence="1 2">NCTC10476</strain>
    </source>
</reference>
<dbReference type="EMBL" id="UHJG01000001">
    <property type="protein sequence ID" value="SUQ01335.1"/>
    <property type="molecule type" value="Genomic_DNA"/>
</dbReference>
<evidence type="ECO:0000313" key="2">
    <source>
        <dbReference type="Proteomes" id="UP000255169"/>
    </source>
</evidence>
<name>A0A380QRN3_YERRU</name>
<proteinExistence type="predicted"/>
<keyword evidence="2" id="KW-1185">Reference proteome</keyword>
<gene>
    <name evidence="1" type="ORF">NCTC10476_02686</name>
</gene>
<organism evidence="1 2">
    <name type="scientific">Yersinia ruckeri</name>
    <dbReference type="NCBI Taxonomy" id="29486"/>
    <lineage>
        <taxon>Bacteria</taxon>
        <taxon>Pseudomonadati</taxon>
        <taxon>Pseudomonadota</taxon>
        <taxon>Gammaproteobacteria</taxon>
        <taxon>Enterobacterales</taxon>
        <taxon>Yersiniaceae</taxon>
        <taxon>Yersinia</taxon>
    </lineage>
</organism>
<evidence type="ECO:0000313" key="1">
    <source>
        <dbReference type="EMBL" id="SUQ01335.1"/>
    </source>
</evidence>
<sequence length="32" mass="3666">MHGDINTMDQNQSGLIYRGSMEVCLFMMKSNN</sequence>